<accession>A5DYV4</accession>
<dbReference type="RefSeq" id="XP_001525983.1">
    <property type="nucleotide sequence ID" value="XM_001525933.1"/>
</dbReference>
<keyword evidence="2" id="KW-1185">Reference proteome</keyword>
<dbReference type="Proteomes" id="UP000001996">
    <property type="component" value="Unassembled WGS sequence"/>
</dbReference>
<dbReference type="GeneID" id="5233498"/>
<gene>
    <name evidence="1" type="ORF">LELG_02541</name>
</gene>
<dbReference type="KEGG" id="lel:PVL30_003377"/>
<dbReference type="AlphaFoldDB" id="A5DYV4"/>
<name>A5DYV4_LODEL</name>
<organism evidence="1 2">
    <name type="scientific">Lodderomyces elongisporus (strain ATCC 11503 / CBS 2605 / JCM 1781 / NBRC 1676 / NRRL YB-4239)</name>
    <name type="common">Yeast</name>
    <name type="synonym">Saccharomyces elongisporus</name>
    <dbReference type="NCBI Taxonomy" id="379508"/>
    <lineage>
        <taxon>Eukaryota</taxon>
        <taxon>Fungi</taxon>
        <taxon>Dikarya</taxon>
        <taxon>Ascomycota</taxon>
        <taxon>Saccharomycotina</taxon>
        <taxon>Pichiomycetes</taxon>
        <taxon>Debaryomycetaceae</taxon>
        <taxon>Candida/Lodderomyces clade</taxon>
        <taxon>Lodderomyces</taxon>
    </lineage>
</organism>
<dbReference type="HOGENOM" id="CLU_1396565_0_0_1"/>
<reference evidence="1 2" key="1">
    <citation type="journal article" date="2009" name="Nature">
        <title>Evolution of pathogenicity and sexual reproduction in eight Candida genomes.</title>
        <authorList>
            <person name="Butler G."/>
            <person name="Rasmussen M.D."/>
            <person name="Lin M.F."/>
            <person name="Santos M.A."/>
            <person name="Sakthikumar S."/>
            <person name="Munro C.A."/>
            <person name="Rheinbay E."/>
            <person name="Grabherr M."/>
            <person name="Forche A."/>
            <person name="Reedy J.L."/>
            <person name="Agrafioti I."/>
            <person name="Arnaud M.B."/>
            <person name="Bates S."/>
            <person name="Brown A.J."/>
            <person name="Brunke S."/>
            <person name="Costanzo M.C."/>
            <person name="Fitzpatrick D.A."/>
            <person name="de Groot P.W."/>
            <person name="Harris D."/>
            <person name="Hoyer L.L."/>
            <person name="Hube B."/>
            <person name="Klis F.M."/>
            <person name="Kodira C."/>
            <person name="Lennard N."/>
            <person name="Logue M.E."/>
            <person name="Martin R."/>
            <person name="Neiman A.M."/>
            <person name="Nikolaou E."/>
            <person name="Quail M.A."/>
            <person name="Quinn J."/>
            <person name="Santos M.C."/>
            <person name="Schmitzberger F.F."/>
            <person name="Sherlock G."/>
            <person name="Shah P."/>
            <person name="Silverstein K.A."/>
            <person name="Skrzypek M.S."/>
            <person name="Soll D."/>
            <person name="Staggs R."/>
            <person name="Stansfield I."/>
            <person name="Stumpf M.P."/>
            <person name="Sudbery P.E."/>
            <person name="Srikantha T."/>
            <person name="Zeng Q."/>
            <person name="Berman J."/>
            <person name="Berriman M."/>
            <person name="Heitman J."/>
            <person name="Gow N.A."/>
            <person name="Lorenz M.C."/>
            <person name="Birren B.W."/>
            <person name="Kellis M."/>
            <person name="Cuomo C.A."/>
        </authorList>
    </citation>
    <scope>NUCLEOTIDE SEQUENCE [LARGE SCALE GENOMIC DNA]</scope>
    <source>
        <strain evidence="2">ATCC 11503 / BCRC 21390 / CBS 2605 / JCM 1781 / NBRC 1676 / NRRL YB-4239</strain>
    </source>
</reference>
<sequence length="195" mass="22148">MPEKPQITKSVSRNCSAKIGNAKKSCKTCTKNKKYYNDLVSAEASLLDDIFVCLMTIFTSPSFDNHFQKFQFNVALFLALVECLVANEEIQQEMGKNDLCTLDTTLQSQSAFEKSRYPNSVDGFNKTTQKFVHNKRVDPSIREKDKDCKVDDDDLAIYSNDKTNCFNFNMQIGSILALTNARLKEWEKVGRNAVL</sequence>
<dbReference type="EMBL" id="CH981526">
    <property type="protein sequence ID" value="EDK44362.1"/>
    <property type="molecule type" value="Genomic_DNA"/>
</dbReference>
<dbReference type="InParanoid" id="A5DYV4"/>
<evidence type="ECO:0000313" key="2">
    <source>
        <dbReference type="Proteomes" id="UP000001996"/>
    </source>
</evidence>
<dbReference type="VEuPathDB" id="FungiDB:LELG_02541"/>
<proteinExistence type="predicted"/>
<protein>
    <submittedName>
        <fullName evidence="1">Uncharacterized protein</fullName>
    </submittedName>
</protein>
<evidence type="ECO:0000313" key="1">
    <source>
        <dbReference type="EMBL" id="EDK44362.1"/>
    </source>
</evidence>